<dbReference type="SUPFAM" id="SSF50341">
    <property type="entry name" value="CheW-like"/>
    <property type="match status" value="1"/>
</dbReference>
<organism evidence="2 3">
    <name type="scientific">Bacterioplanoides pacificum</name>
    <dbReference type="NCBI Taxonomy" id="1171596"/>
    <lineage>
        <taxon>Bacteria</taxon>
        <taxon>Pseudomonadati</taxon>
        <taxon>Pseudomonadota</taxon>
        <taxon>Gammaproteobacteria</taxon>
        <taxon>Oceanospirillales</taxon>
        <taxon>Oceanospirillaceae</taxon>
        <taxon>Bacterioplanoides</taxon>
    </lineage>
</organism>
<name>A0ABV7VST7_9GAMM</name>
<evidence type="ECO:0000313" key="3">
    <source>
        <dbReference type="Proteomes" id="UP001595722"/>
    </source>
</evidence>
<dbReference type="PROSITE" id="PS50851">
    <property type="entry name" value="CHEW"/>
    <property type="match status" value="1"/>
</dbReference>
<dbReference type="PANTHER" id="PTHR22617">
    <property type="entry name" value="CHEMOTAXIS SENSOR HISTIDINE KINASE-RELATED"/>
    <property type="match status" value="1"/>
</dbReference>
<gene>
    <name evidence="2" type="ORF">ACFOMG_10860</name>
</gene>
<sequence>MHPFAQLLDIAERSRANASALPQQVELVAYWRGVGFMLAGQHFAADMAEVAEILQPPRLTKVPGVRSWVLGVANVRGRLVPIMDLAGLLGLPSKANWRSRRVLVVEHGDHMMGLLVDAVLGMQQFAEDRQVEAPDAEAATAKFVTRAYERDGKVWPVFQLLDLVQAPEFLQIAV</sequence>
<dbReference type="Gene3D" id="2.30.30.40">
    <property type="entry name" value="SH3 Domains"/>
    <property type="match status" value="1"/>
</dbReference>
<dbReference type="Pfam" id="PF01584">
    <property type="entry name" value="CheW"/>
    <property type="match status" value="1"/>
</dbReference>
<accession>A0ABV7VST7</accession>
<protein>
    <submittedName>
        <fullName evidence="2">Chemotaxis protein CheW</fullName>
    </submittedName>
</protein>
<dbReference type="InterPro" id="IPR002545">
    <property type="entry name" value="CheW-lke_dom"/>
</dbReference>
<evidence type="ECO:0000259" key="1">
    <source>
        <dbReference type="PROSITE" id="PS50851"/>
    </source>
</evidence>
<dbReference type="EMBL" id="JBHRYB010000010">
    <property type="protein sequence ID" value="MFC3680595.1"/>
    <property type="molecule type" value="Genomic_DNA"/>
</dbReference>
<evidence type="ECO:0000313" key="2">
    <source>
        <dbReference type="EMBL" id="MFC3680595.1"/>
    </source>
</evidence>
<dbReference type="Proteomes" id="UP001595722">
    <property type="component" value="Unassembled WGS sequence"/>
</dbReference>
<dbReference type="InterPro" id="IPR036061">
    <property type="entry name" value="CheW-like_dom_sf"/>
</dbReference>
<keyword evidence="3" id="KW-1185">Reference proteome</keyword>
<dbReference type="RefSeq" id="WP_376866601.1">
    <property type="nucleotide sequence ID" value="NZ_JBHRYB010000010.1"/>
</dbReference>
<dbReference type="PANTHER" id="PTHR22617:SF43">
    <property type="entry name" value="PROTEIN PILI"/>
    <property type="match status" value="1"/>
</dbReference>
<reference evidence="3" key="1">
    <citation type="journal article" date="2019" name="Int. J. Syst. Evol. Microbiol.">
        <title>The Global Catalogue of Microorganisms (GCM) 10K type strain sequencing project: providing services to taxonomists for standard genome sequencing and annotation.</title>
        <authorList>
            <consortium name="The Broad Institute Genomics Platform"/>
            <consortium name="The Broad Institute Genome Sequencing Center for Infectious Disease"/>
            <person name="Wu L."/>
            <person name="Ma J."/>
        </authorList>
    </citation>
    <scope>NUCLEOTIDE SEQUENCE [LARGE SCALE GENOMIC DNA]</scope>
    <source>
        <strain evidence="3">KCTC 42424</strain>
    </source>
</reference>
<dbReference type="InterPro" id="IPR039315">
    <property type="entry name" value="CheW"/>
</dbReference>
<dbReference type="SMART" id="SM00260">
    <property type="entry name" value="CheW"/>
    <property type="match status" value="1"/>
</dbReference>
<proteinExistence type="predicted"/>
<comment type="caution">
    <text evidence="2">The sequence shown here is derived from an EMBL/GenBank/DDBJ whole genome shotgun (WGS) entry which is preliminary data.</text>
</comment>
<feature type="domain" description="CheW-like" evidence="1">
    <location>
        <begin position="30"/>
        <end position="169"/>
    </location>
</feature>
<dbReference type="Gene3D" id="2.40.50.180">
    <property type="entry name" value="CheA-289, Domain 4"/>
    <property type="match status" value="1"/>
</dbReference>